<feature type="transmembrane region" description="Helical" evidence="7">
    <location>
        <begin position="331"/>
        <end position="357"/>
    </location>
</feature>
<reference evidence="9" key="2">
    <citation type="journal article" date="2016" name="Environ. Microbiol. Rep.">
        <title>Analysis of defence systems and a conjugative IncP-1 plasmid in the marine polyaromatic hydrocarbons-degrading bacterium Cycloclasticus sp. 78-ME.</title>
        <authorList>
            <person name="Yakimov M.M."/>
            <person name="Crisafi F."/>
            <person name="Messina E."/>
            <person name="Smedile F."/>
            <person name="Lopatina A."/>
            <person name="Denaro R."/>
            <person name="Pieper D.H."/>
            <person name="Golyshin P.N."/>
            <person name="Giuliano L."/>
        </authorList>
    </citation>
    <scope>NUCLEOTIDE SEQUENCE [LARGE SCALE GENOMIC DNA]</scope>
    <source>
        <strain evidence="9">78-ME</strain>
    </source>
</reference>
<reference evidence="8 9" key="1">
    <citation type="submission" date="2013-05" db="EMBL/GenBank/DDBJ databases">
        <title>Between feast and famine: a lifestyle of most important marine PAH-degrading bacterium Cycloclasticus sp. 7ME.</title>
        <authorList>
            <person name="Yakimov M.M."/>
            <person name="Messina E."/>
            <person name="Genovese M."/>
            <person name="Denaro R."/>
            <person name="Crisafi F."/>
            <person name="Russo D."/>
            <person name="Cappello S."/>
            <person name="Santisi S."/>
            <person name="Smedile F."/>
            <person name="Golyshina O.V."/>
            <person name="Tran H."/>
            <person name="Pieper D.H."/>
            <person name="Golyshin P.N."/>
            <person name="Giuliano L."/>
        </authorList>
    </citation>
    <scope>NUCLEOTIDE SEQUENCE [LARGE SCALE GENOMIC DNA]</scope>
    <source>
        <strain evidence="8 9">78-ME</strain>
    </source>
</reference>
<feature type="transmembrane region" description="Helical" evidence="7">
    <location>
        <begin position="397"/>
        <end position="418"/>
    </location>
</feature>
<feature type="transmembrane region" description="Helical" evidence="7">
    <location>
        <begin position="305"/>
        <end position="324"/>
    </location>
</feature>
<dbReference type="Pfam" id="PF13440">
    <property type="entry name" value="Polysacc_synt_3"/>
    <property type="match status" value="1"/>
</dbReference>
<dbReference type="Proteomes" id="UP000015380">
    <property type="component" value="Chromosome"/>
</dbReference>
<evidence type="ECO:0000256" key="1">
    <source>
        <dbReference type="ARBA" id="ARBA00004651"/>
    </source>
</evidence>
<protein>
    <submittedName>
        <fullName evidence="8">Membrane protein involved in the export of O-antigen and teichoic acid</fullName>
    </submittedName>
</protein>
<sequence>MFAGNWSEQIINFLVFILLARILGAEAFGLATMAMVFVVFSEFLVRQTLTETIVQQKNLEDGHLDAIFYLLALLSVVLVALLILLAEQIAQIYSEPRVADYLTWASPTVLFIGLSGVPVALLKRKLEFRVLAVRATVGIVTGGIVGVILAFMDYGVWCFIVQHVVKVFVNNALVWTANPWTPKWRAKKKHFHDVLSFSGQIVGLRITELISINTPMVVIGAYLGPGMLGQFTIAWRIVEVLSFLLITPIQYVAQPAFAHLDRASEAAGDLLAKITKISALVSFPSFLGMVVVSAPLVELLFGDEWVGAITAHKILCFVGIYLSIERIQQAYCLALGKVSALFYLSFAEALLGILLIITFVDYGIMGVAIAFAARYYIMWPFRFIIVSNYADRSLLQYLKVLVLPLINAIIMTFITVAWQQLMGANFSTFTLLASSVLVGLSTYCIVLWATMRTQVRELFKSLILLREKSNSF</sequence>
<dbReference type="CDD" id="cd13127">
    <property type="entry name" value="MATE_tuaB_like"/>
    <property type="match status" value="1"/>
</dbReference>
<evidence type="ECO:0000256" key="2">
    <source>
        <dbReference type="ARBA" id="ARBA00007430"/>
    </source>
</evidence>
<feature type="transmembrane region" description="Helical" evidence="7">
    <location>
        <begin position="66"/>
        <end position="86"/>
    </location>
</feature>
<proteinExistence type="inferred from homology"/>
<organism evidence="8 9">
    <name type="scientific">Cycloclasticus zancles 78-ME</name>
    <dbReference type="NCBI Taxonomy" id="1198232"/>
    <lineage>
        <taxon>Bacteria</taxon>
        <taxon>Pseudomonadati</taxon>
        <taxon>Pseudomonadota</taxon>
        <taxon>Gammaproteobacteria</taxon>
        <taxon>Thiotrichales</taxon>
        <taxon>Piscirickettsiaceae</taxon>
        <taxon>Cycloclasticus</taxon>
    </lineage>
</organism>
<comment type="similarity">
    <text evidence="2">Belongs to the polysaccharide synthase family.</text>
</comment>
<dbReference type="PANTHER" id="PTHR30250:SF10">
    <property type="entry name" value="LIPOPOLYSACCHARIDE BIOSYNTHESIS PROTEIN WZXC"/>
    <property type="match status" value="1"/>
</dbReference>
<keyword evidence="6 7" id="KW-0472">Membrane</keyword>
<feature type="transmembrane region" description="Helical" evidence="7">
    <location>
        <begin position="101"/>
        <end position="122"/>
    </location>
</feature>
<feature type="transmembrane region" description="Helical" evidence="7">
    <location>
        <begin position="131"/>
        <end position="152"/>
    </location>
</feature>
<keyword evidence="9" id="KW-1185">Reference proteome</keyword>
<gene>
    <name evidence="8" type="ORF">CYCME_1421</name>
</gene>
<dbReference type="KEGG" id="cza:CYCME_1421"/>
<feature type="transmembrane region" description="Helical" evidence="7">
    <location>
        <begin position="363"/>
        <end position="385"/>
    </location>
</feature>
<keyword evidence="3" id="KW-1003">Cell membrane</keyword>
<evidence type="ECO:0000256" key="3">
    <source>
        <dbReference type="ARBA" id="ARBA00022475"/>
    </source>
</evidence>
<feature type="transmembrane region" description="Helical" evidence="7">
    <location>
        <begin position="430"/>
        <end position="451"/>
    </location>
</feature>
<dbReference type="InterPro" id="IPR050833">
    <property type="entry name" value="Poly_Biosynth_Transport"/>
</dbReference>
<name>S5T821_9GAMM</name>
<dbReference type="AlphaFoldDB" id="S5T821"/>
<feature type="transmembrane region" description="Helical" evidence="7">
    <location>
        <begin position="12"/>
        <end position="45"/>
    </location>
</feature>
<keyword evidence="5 7" id="KW-1133">Transmembrane helix</keyword>
<evidence type="ECO:0000256" key="6">
    <source>
        <dbReference type="ARBA" id="ARBA00023136"/>
    </source>
</evidence>
<evidence type="ECO:0000256" key="4">
    <source>
        <dbReference type="ARBA" id="ARBA00022692"/>
    </source>
</evidence>
<dbReference type="EMBL" id="CP005996">
    <property type="protein sequence ID" value="AGS39749.1"/>
    <property type="molecule type" value="Genomic_DNA"/>
</dbReference>
<evidence type="ECO:0000256" key="5">
    <source>
        <dbReference type="ARBA" id="ARBA00022989"/>
    </source>
</evidence>
<dbReference type="PATRIC" id="fig|1198232.3.peg.1410"/>
<evidence type="ECO:0000313" key="9">
    <source>
        <dbReference type="Proteomes" id="UP000015380"/>
    </source>
</evidence>
<dbReference type="HOGENOM" id="CLU_026911_5_1_6"/>
<feature type="transmembrane region" description="Helical" evidence="7">
    <location>
        <begin position="274"/>
        <end position="293"/>
    </location>
</feature>
<keyword evidence="4 7" id="KW-0812">Transmembrane</keyword>
<dbReference type="PANTHER" id="PTHR30250">
    <property type="entry name" value="PST FAMILY PREDICTED COLANIC ACID TRANSPORTER"/>
    <property type="match status" value="1"/>
</dbReference>
<dbReference type="GO" id="GO:0005886">
    <property type="term" value="C:plasma membrane"/>
    <property type="evidence" value="ECO:0007669"/>
    <property type="project" value="UniProtKB-SubCell"/>
</dbReference>
<dbReference type="eggNOG" id="COG2244">
    <property type="taxonomic scope" value="Bacteria"/>
</dbReference>
<comment type="subcellular location">
    <subcellularLocation>
        <location evidence="1">Cell membrane</location>
        <topology evidence="1">Multi-pass membrane protein</topology>
    </subcellularLocation>
</comment>
<accession>S5T821</accession>
<evidence type="ECO:0000256" key="7">
    <source>
        <dbReference type="SAM" id="Phobius"/>
    </source>
</evidence>
<evidence type="ECO:0000313" key="8">
    <source>
        <dbReference type="EMBL" id="AGS39749.1"/>
    </source>
</evidence>